<evidence type="ECO:0000313" key="12">
    <source>
        <dbReference type="EMBL" id="HHL42297.1"/>
    </source>
</evidence>
<comment type="subunit">
    <text evidence="10">DNA polymerase III contains a core (composed of alpha, epsilon and theta chains) that associates with a tau subunit. This core dimerizes to form the POLIII' complex. PolIII' associates with the gamma complex (composed of gamma, delta, delta', psi and chi chains) and with the beta chain to form the complete DNA polymerase III complex.</text>
</comment>
<evidence type="ECO:0000256" key="4">
    <source>
        <dbReference type="ARBA" id="ARBA00022490"/>
    </source>
</evidence>
<dbReference type="InterPro" id="IPR041931">
    <property type="entry name" value="DNA_pol3_alpha_thumb_dom"/>
</dbReference>
<dbReference type="Proteomes" id="UP000885830">
    <property type="component" value="Unassembled WGS sequence"/>
</dbReference>
<gene>
    <name evidence="12" type="primary">dnaE</name>
    <name evidence="12" type="ORF">ENJ42_01645</name>
</gene>
<dbReference type="Pfam" id="PF17657">
    <property type="entry name" value="DNA_pol3_finger"/>
    <property type="match status" value="1"/>
</dbReference>
<evidence type="ECO:0000256" key="6">
    <source>
        <dbReference type="ARBA" id="ARBA00022695"/>
    </source>
</evidence>
<evidence type="ECO:0000256" key="3">
    <source>
        <dbReference type="ARBA" id="ARBA00019114"/>
    </source>
</evidence>
<dbReference type="GO" id="GO:0005737">
    <property type="term" value="C:cytoplasm"/>
    <property type="evidence" value="ECO:0007669"/>
    <property type="project" value="UniProtKB-SubCell"/>
</dbReference>
<dbReference type="GO" id="GO:0006260">
    <property type="term" value="P:DNA replication"/>
    <property type="evidence" value="ECO:0007669"/>
    <property type="project" value="UniProtKB-KW"/>
</dbReference>
<evidence type="ECO:0000256" key="10">
    <source>
        <dbReference type="ARBA" id="ARBA00026073"/>
    </source>
</evidence>
<dbReference type="CDD" id="cd07433">
    <property type="entry name" value="PHP_PolIIIA_DnaE1"/>
    <property type="match status" value="1"/>
</dbReference>
<keyword evidence="6 12" id="KW-0548">Nucleotidyltransferase</keyword>
<keyword evidence="7" id="KW-0235">DNA replication</keyword>
<proteinExistence type="inferred from homology"/>
<dbReference type="InterPro" id="IPR040982">
    <property type="entry name" value="DNA_pol3_finger"/>
</dbReference>
<comment type="function">
    <text evidence="9">DNA polymerase III is a complex, multichain enzyme responsible for most of the replicative synthesis in bacteria. This DNA polymerase also exhibits 3' to 5' exonuclease activity. The alpha chain is the DNA polymerase.</text>
</comment>
<keyword evidence="5 12" id="KW-0808">Transferase</keyword>
<comment type="similarity">
    <text evidence="2">Belongs to the DNA polymerase type-C family. DnaE subfamily.</text>
</comment>
<dbReference type="PANTHER" id="PTHR32294:SF0">
    <property type="entry name" value="DNA POLYMERASE III SUBUNIT ALPHA"/>
    <property type="match status" value="1"/>
</dbReference>
<evidence type="ECO:0000256" key="1">
    <source>
        <dbReference type="ARBA" id="ARBA00004496"/>
    </source>
</evidence>
<evidence type="ECO:0000256" key="2">
    <source>
        <dbReference type="ARBA" id="ARBA00009496"/>
    </source>
</evidence>
<evidence type="ECO:0000256" key="9">
    <source>
        <dbReference type="ARBA" id="ARBA00025611"/>
    </source>
</evidence>
<dbReference type="GO" id="GO:0003887">
    <property type="term" value="F:DNA-directed DNA polymerase activity"/>
    <property type="evidence" value="ECO:0007669"/>
    <property type="project" value="UniProtKB-KW"/>
</dbReference>
<dbReference type="InterPro" id="IPR049821">
    <property type="entry name" value="PolIIIA_DnaE1_PHP"/>
</dbReference>
<dbReference type="Pfam" id="PF02811">
    <property type="entry name" value="PHP"/>
    <property type="match status" value="1"/>
</dbReference>
<comment type="subcellular location">
    <subcellularLocation>
        <location evidence="1">Cytoplasm</location>
    </subcellularLocation>
</comment>
<accession>A0A7C5LRQ7</accession>
<dbReference type="PANTHER" id="PTHR32294">
    <property type="entry name" value="DNA POLYMERASE III SUBUNIT ALPHA"/>
    <property type="match status" value="1"/>
</dbReference>
<dbReference type="NCBIfam" id="TIGR00594">
    <property type="entry name" value="polc"/>
    <property type="match status" value="1"/>
</dbReference>
<dbReference type="SUPFAM" id="SSF89550">
    <property type="entry name" value="PHP domain-like"/>
    <property type="match status" value="1"/>
</dbReference>
<evidence type="ECO:0000256" key="7">
    <source>
        <dbReference type="ARBA" id="ARBA00022705"/>
    </source>
</evidence>
<dbReference type="Gene3D" id="1.10.10.1600">
    <property type="entry name" value="Bacterial DNA polymerase III alpha subunit, thumb domain"/>
    <property type="match status" value="1"/>
</dbReference>
<dbReference type="Gene3D" id="3.20.20.140">
    <property type="entry name" value="Metal-dependent hydrolases"/>
    <property type="match status" value="1"/>
</dbReference>
<evidence type="ECO:0000256" key="5">
    <source>
        <dbReference type="ARBA" id="ARBA00022679"/>
    </source>
</evidence>
<sequence length="633" mass="70623">MARKVSEFVPLRCRTPYSILEGAIKIDELAKRCREWRIPAAGLTDTNNMCAALEYSETLSKAGIQPIVGCTLHIDIGREKEIGRAQHAPVYDGTIVLFAQNETGYTNLMRLSSAGFLKVEPTQLPHIKLSDLEASSEGLIALTGGNDGALNRLLVEGQTDLAKTYLSTLQALFKDRLYIELQRHDLPDEIKVEPKLIDLAYENNLPIVATNEPYFLDPNMYKAHDALLAISEGSYILEPDRRHLSPSHYLKSPEEMAELFSDIPEAIANTHEIAKRCAFRSPKRKPILPGFGDKESSEAEILANTAREALHKRLIEVEPAASKDAYFERLEFELEIINQMGFPGYFLIVADFIQWAKSEGIPVGPGRGSGAGSVVAWALTITDLDPLRYGLLFERFLNPERISMPDFDVDFCQERRGEVIRYVQDKYGDDQVAHIITFGTLQARAVVRDVGRVLQMPLGQVDRLAKLVPSNPANPVTLAEAIKLEPALQREQENEKSVAELLTIALQLEGLYRNASTHAAGVVIGDRPLAELVPLYLDPRSDIPATQFTMKWVEKAGLVKFDFLGLKTLTVIDRTLKFLKRQGRGLDISKIPVDDDKAYKLLEQGFSQGVFQLESSGMRDVLRKIAPDSIEEL</sequence>
<evidence type="ECO:0000256" key="8">
    <source>
        <dbReference type="ARBA" id="ARBA00022932"/>
    </source>
</evidence>
<dbReference type="InterPro" id="IPR011708">
    <property type="entry name" value="DNA_pol3_alpha_NTPase_dom"/>
</dbReference>
<dbReference type="AlphaFoldDB" id="A0A7C5LRQ7"/>
<evidence type="ECO:0000259" key="11">
    <source>
        <dbReference type="SMART" id="SM00481"/>
    </source>
</evidence>
<name>A0A7C5LRQ7_9PROT</name>
<dbReference type="InterPro" id="IPR003141">
    <property type="entry name" value="Pol/His_phosphatase_N"/>
</dbReference>
<organism evidence="12">
    <name type="scientific">Hellea balneolensis</name>
    <dbReference type="NCBI Taxonomy" id="287478"/>
    <lineage>
        <taxon>Bacteria</taxon>
        <taxon>Pseudomonadati</taxon>
        <taxon>Pseudomonadota</taxon>
        <taxon>Alphaproteobacteria</taxon>
        <taxon>Maricaulales</taxon>
        <taxon>Robiginitomaculaceae</taxon>
        <taxon>Hellea</taxon>
    </lineage>
</organism>
<dbReference type="EMBL" id="DRMJ01000078">
    <property type="protein sequence ID" value="HHL42297.1"/>
    <property type="molecule type" value="Genomic_DNA"/>
</dbReference>
<dbReference type="InterPro" id="IPR016195">
    <property type="entry name" value="Pol/histidinol_Pase-like"/>
</dbReference>
<protein>
    <recommendedName>
        <fullName evidence="3">DNA polymerase III subunit alpha</fullName>
    </recommendedName>
</protein>
<reference evidence="12" key="1">
    <citation type="journal article" date="2020" name="mSystems">
        <title>Genome- and Community-Level Interaction Insights into Carbon Utilization and Element Cycling Functions of Hydrothermarchaeota in Hydrothermal Sediment.</title>
        <authorList>
            <person name="Zhou Z."/>
            <person name="Liu Y."/>
            <person name="Xu W."/>
            <person name="Pan J."/>
            <person name="Luo Z.H."/>
            <person name="Li M."/>
        </authorList>
    </citation>
    <scope>NUCLEOTIDE SEQUENCE [LARGE SCALE GENOMIC DNA]</scope>
    <source>
        <strain evidence="12">HyVt-485</strain>
    </source>
</reference>
<dbReference type="Pfam" id="PF07733">
    <property type="entry name" value="DNA_pol3_alpha"/>
    <property type="match status" value="1"/>
</dbReference>
<dbReference type="SMART" id="SM00481">
    <property type="entry name" value="POLIIIAc"/>
    <property type="match status" value="1"/>
</dbReference>
<comment type="caution">
    <text evidence="12">The sequence shown here is derived from an EMBL/GenBank/DDBJ whole genome shotgun (WGS) entry which is preliminary data.</text>
</comment>
<feature type="domain" description="Polymerase/histidinol phosphatase N-terminal" evidence="11">
    <location>
        <begin position="9"/>
        <end position="76"/>
    </location>
</feature>
<dbReference type="InterPro" id="IPR004013">
    <property type="entry name" value="PHP_dom"/>
</dbReference>
<keyword evidence="4" id="KW-0963">Cytoplasm</keyword>
<feature type="non-terminal residue" evidence="12">
    <location>
        <position position="633"/>
    </location>
</feature>
<keyword evidence="8" id="KW-0239">DNA-directed DNA polymerase</keyword>
<dbReference type="InterPro" id="IPR004805">
    <property type="entry name" value="DnaE2/DnaE/PolC"/>
</dbReference>
<dbReference type="GO" id="GO:0008408">
    <property type="term" value="F:3'-5' exonuclease activity"/>
    <property type="evidence" value="ECO:0007669"/>
    <property type="project" value="InterPro"/>
</dbReference>